<reference evidence="2 3" key="1">
    <citation type="submission" date="2019-04" db="EMBL/GenBank/DDBJ databases">
        <authorList>
            <consortium name="DOE Joint Genome Institute"/>
            <person name="Mondo S."/>
            <person name="Kjaerbolling I."/>
            <person name="Vesth T."/>
            <person name="Frisvad J.C."/>
            <person name="Nybo J.L."/>
            <person name="Theobald S."/>
            <person name="Kildgaard S."/>
            <person name="Isbrandt T."/>
            <person name="Kuo A."/>
            <person name="Sato A."/>
            <person name="Lyhne E.K."/>
            <person name="Kogle M.E."/>
            <person name="Wiebenga A."/>
            <person name="Kun R.S."/>
            <person name="Lubbers R.J."/>
            <person name="Makela M.R."/>
            <person name="Barry K."/>
            <person name="Chovatia M."/>
            <person name="Clum A."/>
            <person name="Daum C."/>
            <person name="Haridas S."/>
            <person name="He G."/>
            <person name="LaButti K."/>
            <person name="Lipzen A."/>
            <person name="Riley R."/>
            <person name="Salamov A."/>
            <person name="Simmons B.A."/>
            <person name="Magnuson J.K."/>
            <person name="Henrissat B."/>
            <person name="Mortensen U.H."/>
            <person name="Larsen T.O."/>
            <person name="Devries R.P."/>
            <person name="Grigoriev I.V."/>
            <person name="Machida M."/>
            <person name="Baker S.E."/>
            <person name="Andersen M.R."/>
            <person name="Cantor M.N."/>
            <person name="Hua S.X."/>
        </authorList>
    </citation>
    <scope>NUCLEOTIDE SEQUENCE [LARGE SCALE GENOMIC DNA]</scope>
    <source>
        <strain evidence="2 3">CBS 117616</strain>
    </source>
</reference>
<keyword evidence="1" id="KW-1133">Transmembrane helix</keyword>
<dbReference type="EMBL" id="ML735763">
    <property type="protein sequence ID" value="KAE8415717.1"/>
    <property type="molecule type" value="Genomic_DNA"/>
</dbReference>
<organism evidence="2 3">
    <name type="scientific">Aspergillus pseudocaelatus</name>
    <dbReference type="NCBI Taxonomy" id="1825620"/>
    <lineage>
        <taxon>Eukaryota</taxon>
        <taxon>Fungi</taxon>
        <taxon>Dikarya</taxon>
        <taxon>Ascomycota</taxon>
        <taxon>Pezizomycotina</taxon>
        <taxon>Eurotiomycetes</taxon>
        <taxon>Eurotiomycetidae</taxon>
        <taxon>Eurotiales</taxon>
        <taxon>Aspergillaceae</taxon>
        <taxon>Aspergillus</taxon>
        <taxon>Aspergillus subgen. Circumdati</taxon>
    </lineage>
</organism>
<name>A0ABQ6WF00_9EURO</name>
<sequence>MVDRNDDLTGISYPEQHVNLSRLDRRRITPWHMEQSCLGSSSTGSLVESHASTSTFQSTLSSIRSPERNDSKRTKLGHFRSAMAHRIHPVTCASTPIWWRMPQLTRLKDRWDFFFFFFSFLFFSFFFPFLRPSFFLFCLSVDPKLLTTAL</sequence>
<dbReference type="Proteomes" id="UP000325395">
    <property type="component" value="Unassembled WGS sequence"/>
</dbReference>
<feature type="transmembrane region" description="Helical" evidence="1">
    <location>
        <begin position="111"/>
        <end position="130"/>
    </location>
</feature>
<accession>A0ABQ6WF00</accession>
<evidence type="ECO:0000313" key="3">
    <source>
        <dbReference type="Proteomes" id="UP000325395"/>
    </source>
</evidence>
<evidence type="ECO:0000313" key="2">
    <source>
        <dbReference type="EMBL" id="KAE8415717.1"/>
    </source>
</evidence>
<gene>
    <name evidence="2" type="ORF">BDV36DRAFT_262415</name>
</gene>
<protein>
    <submittedName>
        <fullName evidence="2">Uncharacterized protein</fullName>
    </submittedName>
</protein>
<proteinExistence type="predicted"/>
<keyword evidence="3" id="KW-1185">Reference proteome</keyword>
<keyword evidence="1" id="KW-0472">Membrane</keyword>
<evidence type="ECO:0000256" key="1">
    <source>
        <dbReference type="SAM" id="Phobius"/>
    </source>
</evidence>
<keyword evidence="1" id="KW-0812">Transmembrane</keyword>